<evidence type="ECO:0000313" key="1">
    <source>
        <dbReference type="Proteomes" id="UP000504635"/>
    </source>
</evidence>
<dbReference type="Proteomes" id="UP000504635">
    <property type="component" value="Unplaced"/>
</dbReference>
<proteinExistence type="predicted"/>
<dbReference type="GeneID" id="115886564"/>
<dbReference type="AlphaFoldDB" id="A0A6J2YE64"/>
<organism evidence="1 2">
    <name type="scientific">Sitophilus oryzae</name>
    <name type="common">Rice weevil</name>
    <name type="synonym">Curculio oryzae</name>
    <dbReference type="NCBI Taxonomy" id="7048"/>
    <lineage>
        <taxon>Eukaryota</taxon>
        <taxon>Metazoa</taxon>
        <taxon>Ecdysozoa</taxon>
        <taxon>Arthropoda</taxon>
        <taxon>Hexapoda</taxon>
        <taxon>Insecta</taxon>
        <taxon>Pterygota</taxon>
        <taxon>Neoptera</taxon>
        <taxon>Endopterygota</taxon>
        <taxon>Coleoptera</taxon>
        <taxon>Polyphaga</taxon>
        <taxon>Cucujiformia</taxon>
        <taxon>Curculionidae</taxon>
        <taxon>Dryophthorinae</taxon>
        <taxon>Sitophilus</taxon>
    </lineage>
</organism>
<dbReference type="RefSeq" id="XP_030761656.1">
    <property type="nucleotide sequence ID" value="XM_030905796.1"/>
</dbReference>
<evidence type="ECO:0000313" key="2">
    <source>
        <dbReference type="RefSeq" id="XP_030761656.1"/>
    </source>
</evidence>
<sequence length="223" mass="25439">MIRGRRPNKGFENLHFKLIRVLVNNRRKYYALCLKCNTELKNTSESRLQIHSNKCKRKNRGKSLENEAVFEDSDLDPNMEFLLSNPTIEMIDVEGLQDSKEKVKDSFIGKTEDIGIKKESKASSCLEKDPPDHIGSPKPHGVTFKLDLSELKNKNSDKAISKLGNISHASANRDQDEFDIYGRHIASQLRAMPAGKAVYCQEKIEEILTEERLCFVKSEINDN</sequence>
<accession>A0A6J2YE64</accession>
<reference evidence="2" key="1">
    <citation type="submission" date="2025-08" db="UniProtKB">
        <authorList>
            <consortium name="RefSeq"/>
        </authorList>
    </citation>
    <scope>IDENTIFICATION</scope>
    <source>
        <tissue evidence="2">Gonads</tissue>
    </source>
</reference>
<dbReference type="InParanoid" id="A0A6J2YE64"/>
<protein>
    <submittedName>
        <fullName evidence="2">Uncharacterized protein LOC115886564</fullName>
    </submittedName>
</protein>
<name>A0A6J2YE64_SITOR</name>
<dbReference type="OrthoDB" id="6577442at2759"/>
<dbReference type="KEGG" id="soy:115886564"/>
<gene>
    <name evidence="2" type="primary">LOC115886564</name>
</gene>
<keyword evidence="1" id="KW-1185">Reference proteome</keyword>